<evidence type="ECO:0000256" key="1">
    <source>
        <dbReference type="SAM" id="MobiDB-lite"/>
    </source>
</evidence>
<name>A0A9P6W741_RHOMI</name>
<feature type="region of interest" description="Disordered" evidence="1">
    <location>
        <begin position="240"/>
        <end position="259"/>
    </location>
</feature>
<evidence type="ECO:0000313" key="3">
    <source>
        <dbReference type="EMBL" id="KAG0664378.1"/>
    </source>
</evidence>
<accession>A0A9P6W741</accession>
<reference evidence="3 4" key="1">
    <citation type="submission" date="2020-11" db="EMBL/GenBank/DDBJ databases">
        <title>Kefir isolates.</title>
        <authorList>
            <person name="Marcisauskas S."/>
            <person name="Kim Y."/>
            <person name="Blasche S."/>
        </authorList>
    </citation>
    <scope>NUCLEOTIDE SEQUENCE [LARGE SCALE GENOMIC DNA]</scope>
    <source>
        <strain evidence="3 4">KR</strain>
    </source>
</reference>
<gene>
    <name evidence="3" type="ORF">C6P46_001423</name>
</gene>
<evidence type="ECO:0000313" key="4">
    <source>
        <dbReference type="Proteomes" id="UP000777482"/>
    </source>
</evidence>
<keyword evidence="2" id="KW-0812">Transmembrane</keyword>
<dbReference type="AlphaFoldDB" id="A0A9P6W741"/>
<keyword evidence="2" id="KW-0472">Membrane</keyword>
<comment type="caution">
    <text evidence="3">The sequence shown here is derived from an EMBL/GenBank/DDBJ whole genome shotgun (WGS) entry which is preliminary data.</text>
</comment>
<dbReference type="OrthoDB" id="2588793at2759"/>
<sequence>MIPAAASTTSAVRYSLLPSTRRTNSLGSAKAFEEEQSEKTSPAGPKLPHHRSNESISRLVAGAAAAPSSPRWRRLGLALLLCASFAGIVGFVWGPSKLRDANASRMDPQHRIPVDFETKEVPSEWKCNPFKEPGRLQVDTENKGLIRAVNKTREREQAARPARSGPLRAQDTTTRLQVTQDGIVQFPWLVNATVLLIGDSMERLHLNDFCDLVGGEATNINPMHVASPPPFHKSIQPVYDRDGSETPESKMARQERKRAESEWENREQSWYYTRPWVCDVKEYNFTLINTFTWGMEDMEIVFQTEDFFHAPSTWLERFHHIALPLLHNLATYLGRPHIANPTLIEIASGYWDLRGMTEQDFIAAGYSKPYPKDSDIAFGPIGRQRELKWVKNVQKVVKDVARTFSGPNGIRSGPPILWRTMHHVKRNNYTPYSRVTPLDALARKTMHELRVSSLATHPTFLSSMLQSLPYYQHARKYFSREALEQIRRTKEQEEDSLEGDETDYGFDERLRVDEIGKLLEGQENHMRDFLHPEVLPGSYIWADLLLYEIKRAYYRVGRSDLS</sequence>
<proteinExistence type="predicted"/>
<feature type="transmembrane region" description="Helical" evidence="2">
    <location>
        <begin position="75"/>
        <end position="94"/>
    </location>
</feature>
<feature type="region of interest" description="Disordered" evidence="1">
    <location>
        <begin position="28"/>
        <end position="52"/>
    </location>
</feature>
<feature type="region of interest" description="Disordered" evidence="1">
    <location>
        <begin position="153"/>
        <end position="172"/>
    </location>
</feature>
<keyword evidence="2" id="KW-1133">Transmembrane helix</keyword>
<evidence type="ECO:0000256" key="2">
    <source>
        <dbReference type="SAM" id="Phobius"/>
    </source>
</evidence>
<keyword evidence="4" id="KW-1185">Reference proteome</keyword>
<protein>
    <submittedName>
        <fullName evidence="3">Uncharacterized protein</fullName>
    </submittedName>
</protein>
<dbReference type="EMBL" id="PUHQ01000014">
    <property type="protein sequence ID" value="KAG0664378.1"/>
    <property type="molecule type" value="Genomic_DNA"/>
</dbReference>
<organism evidence="3 4">
    <name type="scientific">Rhodotorula mucilaginosa</name>
    <name type="common">Yeast</name>
    <name type="synonym">Rhodotorula rubra</name>
    <dbReference type="NCBI Taxonomy" id="5537"/>
    <lineage>
        <taxon>Eukaryota</taxon>
        <taxon>Fungi</taxon>
        <taxon>Dikarya</taxon>
        <taxon>Basidiomycota</taxon>
        <taxon>Pucciniomycotina</taxon>
        <taxon>Microbotryomycetes</taxon>
        <taxon>Sporidiobolales</taxon>
        <taxon>Sporidiobolaceae</taxon>
        <taxon>Rhodotorula</taxon>
    </lineage>
</organism>
<dbReference type="Proteomes" id="UP000777482">
    <property type="component" value="Unassembled WGS sequence"/>
</dbReference>